<sequence>MADLLTREGVRRILGPVDDAFLAELAATGASDRDVAEAFAWVTNDEALMNDFRPLPKGKAADLVEILEHRLAPEDE</sequence>
<gene>
    <name evidence="1" type="ORF">ACFFJ2_13955</name>
</gene>
<evidence type="ECO:0000313" key="2">
    <source>
        <dbReference type="Proteomes" id="UP001589755"/>
    </source>
</evidence>
<evidence type="ECO:0000313" key="1">
    <source>
        <dbReference type="EMBL" id="MFC0209505.1"/>
    </source>
</evidence>
<proteinExistence type="predicted"/>
<protein>
    <recommendedName>
        <fullName evidence="3">FAD assembly factor SdhE</fullName>
    </recommendedName>
</protein>
<dbReference type="Proteomes" id="UP001589755">
    <property type="component" value="Unassembled WGS sequence"/>
</dbReference>
<keyword evidence="2" id="KW-1185">Reference proteome</keyword>
<evidence type="ECO:0008006" key="3">
    <source>
        <dbReference type="Google" id="ProtNLM"/>
    </source>
</evidence>
<name>A0ABV6DA82_9HYPH</name>
<dbReference type="EMBL" id="JBHLXD010000023">
    <property type="protein sequence ID" value="MFC0209505.1"/>
    <property type="molecule type" value="Genomic_DNA"/>
</dbReference>
<dbReference type="RefSeq" id="WP_261521834.1">
    <property type="nucleotide sequence ID" value="NZ_JAODNW010000020.1"/>
</dbReference>
<comment type="caution">
    <text evidence="1">The sequence shown here is derived from an EMBL/GenBank/DDBJ whole genome shotgun (WGS) entry which is preliminary data.</text>
</comment>
<reference evidence="1 2" key="1">
    <citation type="submission" date="2024-09" db="EMBL/GenBank/DDBJ databases">
        <authorList>
            <person name="Sun Q."/>
            <person name="Mori K."/>
        </authorList>
    </citation>
    <scope>NUCLEOTIDE SEQUENCE [LARGE SCALE GENOMIC DNA]</scope>
    <source>
        <strain evidence="1 2">CCM 8543</strain>
    </source>
</reference>
<accession>A0ABV6DA82</accession>
<organism evidence="1 2">
    <name type="scientific">Chelativorans intermedius</name>
    <dbReference type="NCBI Taxonomy" id="515947"/>
    <lineage>
        <taxon>Bacteria</taxon>
        <taxon>Pseudomonadati</taxon>
        <taxon>Pseudomonadota</taxon>
        <taxon>Alphaproteobacteria</taxon>
        <taxon>Hyphomicrobiales</taxon>
        <taxon>Phyllobacteriaceae</taxon>
        <taxon>Chelativorans</taxon>
    </lineage>
</organism>